<feature type="transmembrane region" description="Helical" evidence="2">
    <location>
        <begin position="82"/>
        <end position="104"/>
    </location>
</feature>
<feature type="region of interest" description="Disordered" evidence="1">
    <location>
        <begin position="299"/>
        <end position="399"/>
    </location>
</feature>
<dbReference type="VEuPathDB" id="FungiDB:BDBG_08440"/>
<feature type="region of interest" description="Disordered" evidence="1">
    <location>
        <begin position="238"/>
        <end position="280"/>
    </location>
</feature>
<dbReference type="AlphaFoldDB" id="A0A179UYM8"/>
<dbReference type="GeneID" id="8501676"/>
<feature type="transmembrane region" description="Helical" evidence="2">
    <location>
        <begin position="6"/>
        <end position="29"/>
    </location>
</feature>
<feature type="region of interest" description="Disordered" evidence="1">
    <location>
        <begin position="189"/>
        <end position="217"/>
    </location>
</feature>
<keyword evidence="2" id="KW-0472">Membrane</keyword>
<keyword evidence="4" id="KW-1185">Reference proteome</keyword>
<dbReference type="Proteomes" id="UP000002038">
    <property type="component" value="Unassembled WGS sequence"/>
</dbReference>
<evidence type="ECO:0000256" key="2">
    <source>
        <dbReference type="SAM" id="Phobius"/>
    </source>
</evidence>
<feature type="compositionally biased region" description="Low complexity" evidence="1">
    <location>
        <begin position="369"/>
        <end position="399"/>
    </location>
</feature>
<feature type="compositionally biased region" description="Low complexity" evidence="1">
    <location>
        <begin position="257"/>
        <end position="267"/>
    </location>
</feature>
<reference evidence="4" key="1">
    <citation type="journal article" date="2015" name="PLoS Genet.">
        <title>The dynamic genome and transcriptome of the human fungal pathogen Blastomyces and close relative Emmonsia.</title>
        <authorList>
            <person name="Munoz J.F."/>
            <person name="Gauthier G.M."/>
            <person name="Desjardins C.A."/>
            <person name="Gallo J.E."/>
            <person name="Holder J."/>
            <person name="Sullivan T.D."/>
            <person name="Marty A.J."/>
            <person name="Carmen J.C."/>
            <person name="Chen Z."/>
            <person name="Ding L."/>
            <person name="Gujja S."/>
            <person name="Magrini V."/>
            <person name="Misas E."/>
            <person name="Mitreva M."/>
            <person name="Priest M."/>
            <person name="Saif S."/>
            <person name="Whiston E.A."/>
            <person name="Young S."/>
            <person name="Zeng Q."/>
            <person name="Goldman W.E."/>
            <person name="Mardis E.R."/>
            <person name="Taylor J.W."/>
            <person name="McEwen J.G."/>
            <person name="Clay O.K."/>
            <person name="Klein B.S."/>
            <person name="Cuomo C.A."/>
        </authorList>
    </citation>
    <scope>NUCLEOTIDE SEQUENCE [LARGE SCALE GENOMIC DNA]</scope>
    <source>
        <strain evidence="4">SLH14081</strain>
    </source>
</reference>
<evidence type="ECO:0000313" key="4">
    <source>
        <dbReference type="Proteomes" id="UP000002038"/>
    </source>
</evidence>
<dbReference type="STRING" id="559298.A0A179UYM8"/>
<name>A0A179UYM8_BLAGS</name>
<feature type="transmembrane region" description="Helical" evidence="2">
    <location>
        <begin position="125"/>
        <end position="148"/>
    </location>
</feature>
<dbReference type="KEGG" id="bgh:BDBG_08440"/>
<feature type="transmembrane region" description="Helical" evidence="2">
    <location>
        <begin position="41"/>
        <end position="62"/>
    </location>
</feature>
<gene>
    <name evidence="3" type="ORF">BDBG_08440</name>
</gene>
<evidence type="ECO:0000313" key="3">
    <source>
        <dbReference type="EMBL" id="OAT13186.1"/>
    </source>
</evidence>
<dbReference type="OrthoDB" id="4188781at2759"/>
<organism evidence="3 4">
    <name type="scientific">Blastomyces gilchristii (strain SLH14081)</name>
    <name type="common">Blastomyces dermatitidis</name>
    <dbReference type="NCBI Taxonomy" id="559298"/>
    <lineage>
        <taxon>Eukaryota</taxon>
        <taxon>Fungi</taxon>
        <taxon>Dikarya</taxon>
        <taxon>Ascomycota</taxon>
        <taxon>Pezizomycotina</taxon>
        <taxon>Eurotiomycetes</taxon>
        <taxon>Eurotiomycetidae</taxon>
        <taxon>Onygenales</taxon>
        <taxon>Ajellomycetaceae</taxon>
        <taxon>Blastomyces</taxon>
    </lineage>
</organism>
<keyword evidence="2" id="KW-1133">Transmembrane helix</keyword>
<evidence type="ECO:0000256" key="1">
    <source>
        <dbReference type="SAM" id="MobiDB-lite"/>
    </source>
</evidence>
<feature type="compositionally biased region" description="Low complexity" evidence="1">
    <location>
        <begin position="330"/>
        <end position="348"/>
    </location>
</feature>
<proteinExistence type="predicted"/>
<protein>
    <submittedName>
        <fullName evidence="3">Uncharacterized protein</fullName>
    </submittedName>
</protein>
<accession>A0A179UYM8</accession>
<dbReference type="EMBL" id="GG657471">
    <property type="protein sequence ID" value="OAT13186.1"/>
    <property type="molecule type" value="Genomic_DNA"/>
</dbReference>
<keyword evidence="2" id="KW-0812">Transmembrane</keyword>
<dbReference type="RefSeq" id="XP_002621068.1">
    <property type="nucleotide sequence ID" value="XM_002621022.2"/>
</dbReference>
<feature type="compositionally biased region" description="Polar residues" evidence="1">
    <location>
        <begin position="299"/>
        <end position="315"/>
    </location>
</feature>
<sequence length="399" mass="43542">MQRPLLLYFLGSSAILCTTTSAIVNGVFAASLEHAVYDKAFLAYVAVVLTAISSIVLGLLLVSFTTNATRGGQFWRSCHGLAFILLGAILCAALIFVAITLRACDSALFKNSRAIRIPHRTRALYTAWCGVWAVAIALQILFYVGLALPPEHRPTLRIDAISKLASSAARFLRFKGHLIRLIGRRPSISAQSTTSPEHKHPPSAPANSHCDSEQKHSDSLLYPGNPILNLHILQHLQQHNRGHSQSRQQVKYPTPGNAASSFNSSSSPLEQEHTFDQWDTSSVPREICDALFQSSLQKTSPMNRYSSPEYNNKLSNNDRYKPTSRPNSRASSFTNTTAATTITDPSITYHPLRQSAGPPLRDTREDSILPDSPTITSLSSSLPSSPISPISPSTRPSSS</sequence>